<name>A0ABT0BHW9_9SPHN</name>
<sequence>MIFVRGFLAPDTRAPALPFAGHRKGGDGLDHYRDFLANLTQIPGVAHIQSSFTLGAFINRSSPNI</sequence>
<gene>
    <name evidence="1" type="ORF">MTR62_18485</name>
</gene>
<dbReference type="Proteomes" id="UP001162881">
    <property type="component" value="Unassembled WGS sequence"/>
</dbReference>
<reference evidence="1" key="1">
    <citation type="submission" date="2022-03" db="EMBL/GenBank/DDBJ databases">
        <title>Identification of a novel bacterium isolated from mangrove sediments.</title>
        <authorList>
            <person name="Pan X."/>
        </authorList>
    </citation>
    <scope>NUCLEOTIDE SEQUENCE</scope>
    <source>
        <strain evidence="1">B1949</strain>
    </source>
</reference>
<dbReference type="RefSeq" id="WP_244023712.1">
    <property type="nucleotide sequence ID" value="NZ_JALHLF010000127.1"/>
</dbReference>
<dbReference type="EMBL" id="JALHLF010000127">
    <property type="protein sequence ID" value="MCJ2184660.1"/>
    <property type="molecule type" value="Genomic_DNA"/>
</dbReference>
<accession>A0ABT0BHW9</accession>
<proteinExistence type="predicted"/>
<evidence type="ECO:0000313" key="1">
    <source>
        <dbReference type="EMBL" id="MCJ2184660.1"/>
    </source>
</evidence>
<protein>
    <submittedName>
        <fullName evidence="1">Lrp/AsnC ligand binding domain-containing protein</fullName>
    </submittedName>
</protein>
<keyword evidence="2" id="KW-1185">Reference proteome</keyword>
<organism evidence="1 2">
    <name type="scientific">Novosphingobium organovorum</name>
    <dbReference type="NCBI Taxonomy" id="2930092"/>
    <lineage>
        <taxon>Bacteria</taxon>
        <taxon>Pseudomonadati</taxon>
        <taxon>Pseudomonadota</taxon>
        <taxon>Alphaproteobacteria</taxon>
        <taxon>Sphingomonadales</taxon>
        <taxon>Sphingomonadaceae</taxon>
        <taxon>Novosphingobium</taxon>
    </lineage>
</organism>
<evidence type="ECO:0000313" key="2">
    <source>
        <dbReference type="Proteomes" id="UP001162881"/>
    </source>
</evidence>
<comment type="caution">
    <text evidence="1">The sequence shown here is derived from an EMBL/GenBank/DDBJ whole genome shotgun (WGS) entry which is preliminary data.</text>
</comment>